<keyword evidence="2" id="KW-1185">Reference proteome</keyword>
<reference evidence="1" key="1">
    <citation type="submission" date="2013-05" db="EMBL/GenBank/DDBJ databases">
        <authorList>
            <person name="Yim A.K.Y."/>
            <person name="Chan T.F."/>
            <person name="Ji K.M."/>
            <person name="Liu X.Y."/>
            <person name="Zhou J.W."/>
            <person name="Li R.Q."/>
            <person name="Yang K.Y."/>
            <person name="Li J."/>
            <person name="Li M."/>
            <person name="Law P.T.W."/>
            <person name="Wu Y.L."/>
            <person name="Cai Z.L."/>
            <person name="Qin H."/>
            <person name="Bao Y."/>
            <person name="Leung R.K.K."/>
            <person name="Ng P.K.S."/>
            <person name="Zou J."/>
            <person name="Zhong X.J."/>
            <person name="Ran P.X."/>
            <person name="Zhong N.S."/>
            <person name="Liu Z.G."/>
            <person name="Tsui S.K.W."/>
        </authorList>
    </citation>
    <scope>NUCLEOTIDE SEQUENCE</scope>
    <source>
        <strain evidence="1">Derf</strain>
        <tissue evidence="1">Whole organism</tissue>
    </source>
</reference>
<accession>A0A922LBE8</accession>
<protein>
    <submittedName>
        <fullName evidence="1">Uncharacterized protein</fullName>
    </submittedName>
</protein>
<name>A0A922LBE8_DERFA</name>
<sequence length="75" mass="8038">MTKKTYLPCRWASENTARRIIPLRGLPRVAHGKPAANDKLANGRKPTDDGLVTDAAAVTDDDDGTAVARTFCADV</sequence>
<gene>
    <name evidence="1" type="ORF">DERF_003349</name>
</gene>
<reference evidence="1" key="2">
    <citation type="journal article" date="2022" name="Res Sq">
        <title>Comparative Genomics Reveals Insights into the Divergent Evolution of Astigmatic Mites and Household Pest Adaptations.</title>
        <authorList>
            <person name="Xiong Q."/>
            <person name="Wan A.T.-Y."/>
            <person name="Liu X.-Y."/>
            <person name="Fung C.S.-H."/>
            <person name="Xiao X."/>
            <person name="Malainual N."/>
            <person name="Hou J."/>
            <person name="Wang L."/>
            <person name="Wang M."/>
            <person name="Yang K."/>
            <person name="Cui Y."/>
            <person name="Leung E."/>
            <person name="Nong W."/>
            <person name="Shin S.-K."/>
            <person name="Au S."/>
            <person name="Jeong K.Y."/>
            <person name="Chew F.T."/>
            <person name="Hui J."/>
            <person name="Leung T.F."/>
            <person name="Tungtrongchitr A."/>
            <person name="Zhong N."/>
            <person name="Liu Z."/>
            <person name="Tsui S."/>
        </authorList>
    </citation>
    <scope>NUCLEOTIDE SEQUENCE</scope>
    <source>
        <strain evidence="1">Derf</strain>
        <tissue evidence="1">Whole organism</tissue>
    </source>
</reference>
<evidence type="ECO:0000313" key="2">
    <source>
        <dbReference type="Proteomes" id="UP000790347"/>
    </source>
</evidence>
<proteinExistence type="predicted"/>
<dbReference type="EMBL" id="ASGP02000001">
    <property type="protein sequence ID" value="KAH9529464.1"/>
    <property type="molecule type" value="Genomic_DNA"/>
</dbReference>
<evidence type="ECO:0000313" key="1">
    <source>
        <dbReference type="EMBL" id="KAH9529464.1"/>
    </source>
</evidence>
<dbReference type="AlphaFoldDB" id="A0A922LBE8"/>
<organism evidence="1 2">
    <name type="scientific">Dermatophagoides farinae</name>
    <name type="common">American house dust mite</name>
    <dbReference type="NCBI Taxonomy" id="6954"/>
    <lineage>
        <taxon>Eukaryota</taxon>
        <taxon>Metazoa</taxon>
        <taxon>Ecdysozoa</taxon>
        <taxon>Arthropoda</taxon>
        <taxon>Chelicerata</taxon>
        <taxon>Arachnida</taxon>
        <taxon>Acari</taxon>
        <taxon>Acariformes</taxon>
        <taxon>Sarcoptiformes</taxon>
        <taxon>Astigmata</taxon>
        <taxon>Psoroptidia</taxon>
        <taxon>Analgoidea</taxon>
        <taxon>Pyroglyphidae</taxon>
        <taxon>Dermatophagoidinae</taxon>
        <taxon>Dermatophagoides</taxon>
    </lineage>
</organism>
<dbReference type="Proteomes" id="UP000790347">
    <property type="component" value="Unassembled WGS sequence"/>
</dbReference>
<comment type="caution">
    <text evidence="1">The sequence shown here is derived from an EMBL/GenBank/DDBJ whole genome shotgun (WGS) entry which is preliminary data.</text>
</comment>